<reference evidence="3 4" key="1">
    <citation type="submission" date="2019-11" db="EMBL/GenBank/DDBJ databases">
        <authorList>
            <person name="Holert J."/>
        </authorList>
    </citation>
    <scope>NUCLEOTIDE SEQUENCE [LARGE SCALE GENOMIC DNA]</scope>
    <source>
        <strain evidence="3">BC5_2</strain>
    </source>
</reference>
<dbReference type="InterPro" id="IPR036866">
    <property type="entry name" value="RibonucZ/Hydroxyglut_hydro"/>
</dbReference>
<dbReference type="GO" id="GO:0006749">
    <property type="term" value="P:glutathione metabolic process"/>
    <property type="evidence" value="ECO:0007669"/>
    <property type="project" value="InterPro"/>
</dbReference>
<sequence length="285" mass="31062">MQIESFFDPRTFTFSYVVADLATLKCAVIDPVLDYSPASGRMAYGNADRIITFIQDAGFTLDWILETHVHADHISAAPYIQEALGGQIAIGDNIGAVQSTFGVIFNAEAGFAADGSQFGHLFSDAETFSVGSIRARVLHTPGHTPACVTYIIGDAAFVGDTLFMPDYGTARCDFPGGDADQLFLSIQKILSLPEDTRLFMCHDYLPAGRDHYQCETTVGDQKRHNIHIHDGIGRQTFVDARQTKDKTLNAPALLLPSVQLNMRAGNLPPAEANGTHYLKIPLNKI</sequence>
<dbReference type="Proteomes" id="UP000434580">
    <property type="component" value="Unassembled WGS sequence"/>
</dbReference>
<dbReference type="InterPro" id="IPR001279">
    <property type="entry name" value="Metallo-B-lactamas"/>
</dbReference>
<keyword evidence="1" id="KW-0479">Metal-binding</keyword>
<proteinExistence type="predicted"/>
<dbReference type="PANTHER" id="PTHR43084:SF1">
    <property type="entry name" value="PERSULFIDE DIOXYGENASE ETHE1, MITOCHONDRIAL"/>
    <property type="match status" value="1"/>
</dbReference>
<dbReference type="EMBL" id="CACSII010000015">
    <property type="protein sequence ID" value="CAA0108968.1"/>
    <property type="molecule type" value="Genomic_DNA"/>
</dbReference>
<dbReference type="PANTHER" id="PTHR43084">
    <property type="entry name" value="PERSULFIDE DIOXYGENASE ETHE1"/>
    <property type="match status" value="1"/>
</dbReference>
<dbReference type="CDD" id="cd07724">
    <property type="entry name" value="POD-like_MBL-fold"/>
    <property type="match status" value="1"/>
</dbReference>
<evidence type="ECO:0000259" key="2">
    <source>
        <dbReference type="SMART" id="SM00849"/>
    </source>
</evidence>
<organism evidence="3 4">
    <name type="scientific">BD1-7 clade bacterium</name>
    <dbReference type="NCBI Taxonomy" id="2029982"/>
    <lineage>
        <taxon>Bacteria</taxon>
        <taxon>Pseudomonadati</taxon>
        <taxon>Pseudomonadota</taxon>
        <taxon>Gammaproteobacteria</taxon>
        <taxon>Cellvibrionales</taxon>
        <taxon>Spongiibacteraceae</taxon>
        <taxon>BD1-7 clade</taxon>
    </lineage>
</organism>
<dbReference type="Pfam" id="PF00753">
    <property type="entry name" value="Lactamase_B"/>
    <property type="match status" value="1"/>
</dbReference>
<feature type="domain" description="Metallo-beta-lactamase" evidence="2">
    <location>
        <begin position="12"/>
        <end position="202"/>
    </location>
</feature>
<gene>
    <name evidence="3" type="ORF">DPBNPPHM_04152</name>
</gene>
<accession>A0A5S9PWQ7</accession>
<dbReference type="GO" id="GO:0070813">
    <property type="term" value="P:hydrogen sulfide metabolic process"/>
    <property type="evidence" value="ECO:0007669"/>
    <property type="project" value="TreeGrafter"/>
</dbReference>
<dbReference type="OrthoDB" id="9784009at2"/>
<dbReference type="GO" id="GO:0050313">
    <property type="term" value="F:sulfur dioxygenase activity"/>
    <property type="evidence" value="ECO:0007669"/>
    <property type="project" value="InterPro"/>
</dbReference>
<dbReference type="AlphaFoldDB" id="A0A5S9PWQ7"/>
<dbReference type="Gene3D" id="3.60.15.10">
    <property type="entry name" value="Ribonuclease Z/Hydroxyacylglutathione hydrolase-like"/>
    <property type="match status" value="1"/>
</dbReference>
<dbReference type="GO" id="GO:0046872">
    <property type="term" value="F:metal ion binding"/>
    <property type="evidence" value="ECO:0007669"/>
    <property type="project" value="UniProtKB-KW"/>
</dbReference>
<dbReference type="SMART" id="SM00849">
    <property type="entry name" value="Lactamase_B"/>
    <property type="match status" value="1"/>
</dbReference>
<evidence type="ECO:0000256" key="1">
    <source>
        <dbReference type="ARBA" id="ARBA00022723"/>
    </source>
</evidence>
<keyword evidence="3" id="KW-0378">Hydrolase</keyword>
<evidence type="ECO:0000313" key="3">
    <source>
        <dbReference type="EMBL" id="CAA0108968.1"/>
    </source>
</evidence>
<dbReference type="SUPFAM" id="SSF56281">
    <property type="entry name" value="Metallo-hydrolase/oxidoreductase"/>
    <property type="match status" value="1"/>
</dbReference>
<protein>
    <submittedName>
        <fullName evidence="3">Putative metallo-hydrolase</fullName>
        <ecNumber evidence="3">3.-.-.-</ecNumber>
    </submittedName>
</protein>
<evidence type="ECO:0000313" key="4">
    <source>
        <dbReference type="Proteomes" id="UP000434580"/>
    </source>
</evidence>
<dbReference type="EC" id="3.-.-.-" evidence="3"/>
<name>A0A5S9PWQ7_9GAMM</name>
<dbReference type="InterPro" id="IPR044528">
    <property type="entry name" value="POD-like_MBL-fold"/>
</dbReference>
<dbReference type="GO" id="GO:0016787">
    <property type="term" value="F:hydrolase activity"/>
    <property type="evidence" value="ECO:0007669"/>
    <property type="project" value="UniProtKB-KW"/>
</dbReference>
<dbReference type="InterPro" id="IPR051682">
    <property type="entry name" value="Mito_Persulfide_Diox"/>
</dbReference>